<dbReference type="PANTHER" id="PTHR39203">
    <property type="entry name" value="CYTOPLASMIC PROTEIN-RELATED"/>
    <property type="match status" value="1"/>
</dbReference>
<dbReference type="CDD" id="cd06553">
    <property type="entry name" value="ASCH_Ef3133_like"/>
    <property type="match status" value="1"/>
</dbReference>
<dbReference type="EMBL" id="MPTC01000014">
    <property type="protein sequence ID" value="OMD39263.1"/>
    <property type="molecule type" value="Genomic_DNA"/>
</dbReference>
<dbReference type="SUPFAM" id="SSF88697">
    <property type="entry name" value="PUA domain-like"/>
    <property type="match status" value="1"/>
</dbReference>
<proteinExistence type="predicted"/>
<accession>A0A1R0XW14</accession>
<reference evidence="2 3" key="1">
    <citation type="submission" date="2016-10" db="EMBL/GenBank/DDBJ databases">
        <title>Paenibacillus species isolates.</title>
        <authorList>
            <person name="Beno S.M."/>
        </authorList>
    </citation>
    <scope>NUCLEOTIDE SEQUENCE [LARGE SCALE GENOMIC DNA]</scope>
    <source>
        <strain evidence="2 3">FSL H7-0710</strain>
    </source>
</reference>
<dbReference type="Pfam" id="PF04266">
    <property type="entry name" value="ASCH"/>
    <property type="match status" value="1"/>
</dbReference>
<dbReference type="InterPro" id="IPR009326">
    <property type="entry name" value="DUF984"/>
</dbReference>
<dbReference type="InterPro" id="IPR007374">
    <property type="entry name" value="ASCH_domain"/>
</dbReference>
<evidence type="ECO:0000313" key="3">
    <source>
        <dbReference type="Proteomes" id="UP000187439"/>
    </source>
</evidence>
<dbReference type="PANTHER" id="PTHR39203:SF1">
    <property type="entry name" value="CYTOPLASMIC PROTEIN"/>
    <property type="match status" value="1"/>
</dbReference>
<dbReference type="SMART" id="SM01022">
    <property type="entry name" value="ASCH"/>
    <property type="match status" value="1"/>
</dbReference>
<evidence type="ECO:0000259" key="1">
    <source>
        <dbReference type="SMART" id="SM01022"/>
    </source>
</evidence>
<dbReference type="InterPro" id="IPR015947">
    <property type="entry name" value="PUA-like_sf"/>
</dbReference>
<gene>
    <name evidence="2" type="ORF">BSK52_16715</name>
</gene>
<dbReference type="RefSeq" id="WP_076119955.1">
    <property type="nucleotide sequence ID" value="NZ_MPTC01000014.1"/>
</dbReference>
<dbReference type="OrthoDB" id="9807542at2"/>
<evidence type="ECO:0000313" key="2">
    <source>
        <dbReference type="EMBL" id="OMD39263.1"/>
    </source>
</evidence>
<dbReference type="Proteomes" id="UP000187439">
    <property type="component" value="Unassembled WGS sequence"/>
</dbReference>
<organism evidence="2 3">
    <name type="scientific">Paenibacillus odorifer</name>
    <dbReference type="NCBI Taxonomy" id="189426"/>
    <lineage>
        <taxon>Bacteria</taxon>
        <taxon>Bacillati</taxon>
        <taxon>Bacillota</taxon>
        <taxon>Bacilli</taxon>
        <taxon>Bacillales</taxon>
        <taxon>Paenibacillaceae</taxon>
        <taxon>Paenibacillus</taxon>
    </lineage>
</organism>
<name>A0A1R0XW14_9BACL</name>
<sequence length="156" mass="17922">MSNETKIKLFWEEYTQLHPQAANSYEAWAFGDSPQMADELLDLVIRGIKTGTASNYEVYEVCDDETLPEIGRHSILLDGRGHPQAVIVTTAVQITPFDEVGADFAYSEGEDDRTLESWRYEHEKFFARESLAFLKKPFDPKMKVVCENFRLVYTKS</sequence>
<feature type="domain" description="ASCH" evidence="1">
    <location>
        <begin position="28"/>
        <end position="153"/>
    </location>
</feature>
<dbReference type="Gene3D" id="3.10.400.10">
    <property type="entry name" value="Sulfate adenylyltransferase"/>
    <property type="match status" value="1"/>
</dbReference>
<dbReference type="PIRSF" id="PIRSF021320">
    <property type="entry name" value="DUF984"/>
    <property type="match status" value="1"/>
</dbReference>
<comment type="caution">
    <text evidence="2">The sequence shown here is derived from an EMBL/GenBank/DDBJ whole genome shotgun (WGS) entry which is preliminary data.</text>
</comment>
<protein>
    <submittedName>
        <fullName evidence="2">RNA-binding protein</fullName>
    </submittedName>
</protein>
<dbReference type="AlphaFoldDB" id="A0A1R0XW14"/>